<feature type="binding site" evidence="4">
    <location>
        <begin position="260"/>
        <end position="267"/>
    </location>
    <ligand>
        <name>FAD</name>
        <dbReference type="ChEBI" id="CHEBI:57692"/>
    </ligand>
</feature>
<evidence type="ECO:0000256" key="5">
    <source>
        <dbReference type="PIRSR" id="PIRSR602081-2"/>
    </source>
</evidence>
<feature type="non-terminal residue" evidence="8">
    <location>
        <position position="1"/>
    </location>
</feature>
<dbReference type="InterPro" id="IPR014729">
    <property type="entry name" value="Rossmann-like_a/b/a_fold"/>
</dbReference>
<dbReference type="Gene3D" id="1.10.579.10">
    <property type="entry name" value="DNA Cyclobutane Dipyrimidine Photolyase, subunit A, domain 3"/>
    <property type="match status" value="1"/>
</dbReference>
<dbReference type="Gene3D" id="3.40.50.620">
    <property type="entry name" value="HUPs"/>
    <property type="match status" value="1"/>
</dbReference>
<keyword evidence="3 4" id="KW-0274">FAD</keyword>
<feature type="region of interest" description="Disordered" evidence="6">
    <location>
        <begin position="480"/>
        <end position="512"/>
    </location>
</feature>
<dbReference type="GO" id="GO:0003904">
    <property type="term" value="F:deoxyribodipyrimidine photo-lyase activity"/>
    <property type="evidence" value="ECO:0007669"/>
    <property type="project" value="TreeGrafter"/>
</dbReference>
<dbReference type="InterPro" id="IPR002081">
    <property type="entry name" value="Cryptochrome/DNA_photolyase_1"/>
</dbReference>
<sequence>AEEKKHAFYAVFILDTWFVKQATVGVNRWRFLLDSLSDLDASLKNLGSRLYVLRDSPENVFNTIIKDWNVKALTFESDTEPYAKSRDETIRKLAKSHHVEVHEYCSHTLYNPNEIIQANNGATPMTYQKFESLVKKIGHPKSPLDSPISIPSNIHSIDGKKYLVPTLDDLEVDQTGLGPHLYRGGETEALKRLEMKLKRQEWICKFSKPQTSPNSLEPSTTVLSPYLKFGCISPRLFYHKLLSVISGKKHTEPPTSLVGQLLWREFFYTVGSVTPNFDQIQGNKICKQIPWSDDPELLEAWKLGKTGYPFIDAVMTQLRTEGWIHHLARHSVACFLTRGDLWQSWVAGVKVFDEYLLDADWSLNNANWMWLSASSFFYQFQRVYSPIVFGKKTDKNGDYIKKYLPKLKKFPSEYIYEPWKAPLNIQKAAGCIIGQDYPKPIVDHDVVRPRNLERMSLAYKGLPIENSAYSAAASKEDDINTKKRKVVSDSTKSKKQKIERKQKSVASFLKKK</sequence>
<feature type="site" description="Electron transfer via tryptophanyl radical" evidence="5">
    <location>
        <position position="291"/>
    </location>
</feature>
<evidence type="ECO:0000259" key="7">
    <source>
        <dbReference type="PROSITE" id="PS51645"/>
    </source>
</evidence>
<dbReference type="FunFam" id="1.10.579.10:FF:000001">
    <property type="entry name" value="Cryptochrome 1"/>
    <property type="match status" value="1"/>
</dbReference>
<evidence type="ECO:0000256" key="1">
    <source>
        <dbReference type="ARBA" id="ARBA00005862"/>
    </source>
</evidence>
<comment type="cofactor">
    <cofactor evidence="4">
        <name>FAD</name>
        <dbReference type="ChEBI" id="CHEBI:57692"/>
    </cofactor>
    <text evidence="4">Binds 1 FAD per subunit.</text>
</comment>
<accession>A0AA88HAC5</accession>
<proteinExistence type="inferred from homology"/>
<dbReference type="Pfam" id="PF03441">
    <property type="entry name" value="FAD_binding_7"/>
    <property type="match status" value="1"/>
</dbReference>
<feature type="site" description="Electron transfer via tryptophanyl radical" evidence="5">
    <location>
        <position position="345"/>
    </location>
</feature>
<evidence type="ECO:0000256" key="2">
    <source>
        <dbReference type="ARBA" id="ARBA00022630"/>
    </source>
</evidence>
<feature type="site" description="Electron transfer via tryptophanyl radical" evidence="5">
    <location>
        <position position="368"/>
    </location>
</feature>
<feature type="domain" description="Photolyase/cryptochrome alpha/beta" evidence="7">
    <location>
        <begin position="1"/>
        <end position="109"/>
    </location>
</feature>
<dbReference type="GO" id="GO:0032922">
    <property type="term" value="P:circadian regulation of gene expression"/>
    <property type="evidence" value="ECO:0007669"/>
    <property type="project" value="TreeGrafter"/>
</dbReference>
<protein>
    <recommendedName>
        <fullName evidence="7">Photolyase/cryptochrome alpha/beta domain-containing protein</fullName>
    </recommendedName>
</protein>
<dbReference type="PANTHER" id="PTHR11455">
    <property type="entry name" value="CRYPTOCHROME"/>
    <property type="match status" value="1"/>
</dbReference>
<evidence type="ECO:0000313" key="8">
    <source>
        <dbReference type="EMBL" id="KAK2705320.1"/>
    </source>
</evidence>
<dbReference type="EMBL" id="JAVRJZ010000021">
    <property type="protein sequence ID" value="KAK2705320.1"/>
    <property type="molecule type" value="Genomic_DNA"/>
</dbReference>
<dbReference type="GO" id="GO:0071949">
    <property type="term" value="F:FAD binding"/>
    <property type="evidence" value="ECO:0007669"/>
    <property type="project" value="TreeGrafter"/>
</dbReference>
<feature type="binding site" evidence="4">
    <location>
        <begin position="358"/>
        <end position="360"/>
    </location>
    <ligand>
        <name>FAD</name>
        <dbReference type="ChEBI" id="CHEBI:57692"/>
    </ligand>
</feature>
<dbReference type="SUPFAM" id="SSF48173">
    <property type="entry name" value="Cryptochrome/photolyase FAD-binding domain"/>
    <property type="match status" value="1"/>
</dbReference>
<evidence type="ECO:0000256" key="4">
    <source>
        <dbReference type="PIRSR" id="PIRSR602081-1"/>
    </source>
</evidence>
<dbReference type="GO" id="GO:0043153">
    <property type="term" value="P:entrainment of circadian clock by photoperiod"/>
    <property type="evidence" value="ECO:0007669"/>
    <property type="project" value="TreeGrafter"/>
</dbReference>
<keyword evidence="9" id="KW-1185">Reference proteome</keyword>
<dbReference type="Proteomes" id="UP001187531">
    <property type="component" value="Unassembled WGS sequence"/>
</dbReference>
<comment type="caution">
    <text evidence="8">The sequence shown here is derived from an EMBL/GenBank/DDBJ whole genome shotgun (WGS) entry which is preliminary data.</text>
</comment>
<dbReference type="PANTHER" id="PTHR11455:SF9">
    <property type="entry name" value="CRYPTOCHROME CIRCADIAN CLOCK 5 ISOFORM X1"/>
    <property type="match status" value="1"/>
</dbReference>
<dbReference type="InterPro" id="IPR006050">
    <property type="entry name" value="DNA_photolyase_N"/>
</dbReference>
<dbReference type="InterPro" id="IPR036155">
    <property type="entry name" value="Crypto/Photolyase_N_sf"/>
</dbReference>
<evidence type="ECO:0000313" key="9">
    <source>
        <dbReference type="Proteomes" id="UP001187531"/>
    </source>
</evidence>
<dbReference type="Gene3D" id="1.25.40.80">
    <property type="match status" value="1"/>
</dbReference>
<dbReference type="SUPFAM" id="SSF52425">
    <property type="entry name" value="Cryptochrome/photolyase, N-terminal domain"/>
    <property type="match status" value="1"/>
</dbReference>
<gene>
    <name evidence="8" type="ORF">QYM36_017382</name>
</gene>
<dbReference type="InterPro" id="IPR005101">
    <property type="entry name" value="Cryptochr/Photolyase_FAD-bd"/>
</dbReference>
<feature type="binding site" evidence="4">
    <location>
        <begin position="220"/>
        <end position="224"/>
    </location>
    <ligand>
        <name>FAD</name>
        <dbReference type="ChEBI" id="CHEBI:57692"/>
    </ligand>
</feature>
<dbReference type="InterPro" id="IPR036134">
    <property type="entry name" value="Crypto/Photolyase_FAD-like_sf"/>
</dbReference>
<dbReference type="GO" id="GO:0005634">
    <property type="term" value="C:nucleus"/>
    <property type="evidence" value="ECO:0007669"/>
    <property type="project" value="TreeGrafter"/>
</dbReference>
<keyword evidence="2 4" id="KW-0285">Flavoprotein</keyword>
<dbReference type="GO" id="GO:0003677">
    <property type="term" value="F:DNA binding"/>
    <property type="evidence" value="ECO:0007669"/>
    <property type="project" value="TreeGrafter"/>
</dbReference>
<evidence type="ECO:0000256" key="6">
    <source>
        <dbReference type="SAM" id="MobiDB-lite"/>
    </source>
</evidence>
<dbReference type="GO" id="GO:0005737">
    <property type="term" value="C:cytoplasm"/>
    <property type="evidence" value="ECO:0007669"/>
    <property type="project" value="TreeGrafter"/>
</dbReference>
<comment type="similarity">
    <text evidence="1">Belongs to the DNA photolyase class-1 family.</text>
</comment>
<reference evidence="8" key="1">
    <citation type="submission" date="2023-07" db="EMBL/GenBank/DDBJ databases">
        <title>Chromosome-level genome assembly of Artemia franciscana.</title>
        <authorList>
            <person name="Jo E."/>
        </authorList>
    </citation>
    <scope>NUCLEOTIDE SEQUENCE</scope>
    <source>
        <tissue evidence="8">Whole body</tissue>
    </source>
</reference>
<evidence type="ECO:0000256" key="3">
    <source>
        <dbReference type="ARBA" id="ARBA00022827"/>
    </source>
</evidence>
<dbReference type="PROSITE" id="PS51645">
    <property type="entry name" value="PHR_CRY_ALPHA_BETA"/>
    <property type="match status" value="1"/>
</dbReference>
<dbReference type="AlphaFoldDB" id="A0AA88HAC5"/>
<dbReference type="Pfam" id="PF00875">
    <property type="entry name" value="DNA_photolyase"/>
    <property type="match status" value="1"/>
</dbReference>
<organism evidence="8 9">
    <name type="scientific">Artemia franciscana</name>
    <name type="common">Brine shrimp</name>
    <name type="synonym">Artemia sanfranciscana</name>
    <dbReference type="NCBI Taxonomy" id="6661"/>
    <lineage>
        <taxon>Eukaryota</taxon>
        <taxon>Metazoa</taxon>
        <taxon>Ecdysozoa</taxon>
        <taxon>Arthropoda</taxon>
        <taxon>Crustacea</taxon>
        <taxon>Branchiopoda</taxon>
        <taxon>Anostraca</taxon>
        <taxon>Artemiidae</taxon>
        <taxon>Artemia</taxon>
    </lineage>
</organism>
<name>A0AA88HAC5_ARTSF</name>